<dbReference type="PROSITE" id="PS00018">
    <property type="entry name" value="EF_HAND_1"/>
    <property type="match status" value="1"/>
</dbReference>
<protein>
    <recommendedName>
        <fullName evidence="4">EF-hand domain-containing protein</fullName>
    </recommendedName>
</protein>
<proteinExistence type="predicted"/>
<organism evidence="3">
    <name type="scientific">uncultured marine group II/III euryarchaeote KM3_99_A09</name>
    <dbReference type="NCBI Taxonomy" id="1456549"/>
    <lineage>
        <taxon>Archaea</taxon>
        <taxon>Methanobacteriati</taxon>
        <taxon>Methanobacteriota</taxon>
        <taxon>environmental samples</taxon>
    </lineage>
</organism>
<feature type="transmembrane region" description="Helical" evidence="2">
    <location>
        <begin position="1658"/>
        <end position="1677"/>
    </location>
</feature>
<reference evidence="3" key="1">
    <citation type="journal article" date="2014" name="Genome Biol. Evol.">
        <title>Pangenome evidence for extensive interdomain horizontal transfer affecting lineage core and shell genes in uncultured planktonic thaumarchaeota and euryarchaeota.</title>
        <authorList>
            <person name="Deschamps P."/>
            <person name="Zivanovic Y."/>
            <person name="Moreira D."/>
            <person name="Rodriguez-Valera F."/>
            <person name="Lopez-Garcia P."/>
        </authorList>
    </citation>
    <scope>NUCLEOTIDE SEQUENCE</scope>
</reference>
<feature type="region of interest" description="Disordered" evidence="1">
    <location>
        <begin position="1703"/>
        <end position="1753"/>
    </location>
</feature>
<keyword evidence="2" id="KW-1133">Transmembrane helix</keyword>
<dbReference type="EMBL" id="KF901187">
    <property type="protein sequence ID" value="AIF21302.1"/>
    <property type="molecule type" value="Genomic_DNA"/>
</dbReference>
<evidence type="ECO:0008006" key="4">
    <source>
        <dbReference type="Google" id="ProtNLM"/>
    </source>
</evidence>
<evidence type="ECO:0000256" key="2">
    <source>
        <dbReference type="SAM" id="Phobius"/>
    </source>
</evidence>
<sequence length="1897" mass="206731">MSPLTANGSLERQNGHIDREGGVVTVQRISKVTPSLLFILFLISSLAPLVEVTTSEAEAQAGSRHIYTFSDGDTEAIAIYQSGTPARNVKVSMPRGAEVTAVEMTLSGASSTGWNQVIHQSRADWKSGASAGAETRADSVTLALDSPEQEYFTHGMNENSSSGNAWLDNSSFSIRQPKMSNASETRFTSQRTISSPFGSQTAAAALKYRGWTYVSKFDSTNFNQVVKKVYSNNLTTHSSVVLDKANCYVPPVGSSSWSGYYGFRDWTIGDDERLYAILGTDRSNAAVNTLRMMVFDIRYEDVWTCVQSYDISTNSYGPYTGISYDRSRDVIWVLHTARRTVVPYTFNDDGTFQRDSNSQYSYFSSYNEQNGMVAHNNMFFFRSKYNWAQDRLEAYAISGTSTTLAKQTGEVSIPANGFGMYFDGERLITLDHYQWSSRYYREYGTGWAYTISSQPGTSTWISETMDLSEDVLVANVETSWSVTSAGDRVDYWVSADNGTHWVAVTNNETVHFSNPGQQLRWKLQLVGASAVSWWVSMEYATAYQTSGSWTSAPISTGTQVGRMQPQWTASVPASTSMSVDVSNNNGTDWQSATNGQMVEFSSQGNLLKYRVTMSTTDDSVTPHLNSFSLDYEEGYPSAVRLDIGNDGTYEVILSGLLNQPVDITGPDLVTAFNDHILDNGVGVSNVTLTLVAGSPGRIKITDLDVTYRMKTRVLDAELEGGMLVPDGATRVLMTRVAIGDEADRINQVQVELQASGSSNPILQWQSGDSCSVLSDDDHLSNFDVGNCTSSESSDGIVSILMPIGSNWSWDDEGDVEALITADDDVGRAVTRWETEGLNMRVENDIQLTDLTVTDESGRVLATNDWVRGGQQLVFSGALAFEGTSYSPQAGKFSLELTGQNLTQDGDPLEPEKVMHLESNPSHGAYSMTITTMIESSQGGMLFRVKAVNLPNGSNYVNPSYNSVRIVLDGNSPLVIGATPLDGSEVHKGNPYQPIRIVVQDSVDPPTQLTLHYWREGQDDINYDNMPDENEYVPMVMSTPETQPGGLNIFESLVVDSLNNHGERVSFYLTGTDAQGNVLGNGGGPICSEDMKPCGVDNPSLTPPDWDADLSTYRIREEFQPELAIDNSTIIGHDDESPLHPGTQYIARLRLVDRNGWNDISTVKLALGGNIEENDTAIWANFTKLADGNLSMHLESGSVGLAVSNLYSSMELLEGNDTVLDLNIKFQLTWHFPEIWDTDGEDTFIPVIEVADWPCNDDDATPCFSERGGLGNDRWSLDNDLRFDMAPGHFTAIDLATGRNLYTGGDEQQTIAAGQVVRVNGRILFAEDQTPAPEGAFDIVVGNFETEWSAVPRDNGEFNVDILVPNVRSGHLDMLAWLENLPGLASDETPDQPRILLEVDGNSPEINSVLPEGDLKITDASAVTVFLNTSDDHGFLASKPAVLHYKVKAGESEVARGSQELGTLLEQYGYGHWTGVVDLTDQGVTQLLPGYNVDIWVTGADAAGNPYVSDNNTEATPLATWRIIRVGPVVNLLDMDVRWSDATPESGSLVTLDITGTNTNDEEGTLTFALQQKTKDGDWVDVYNGSTDALLRPTGDFVASISLVTDAVEEETVERYRLVVLDGHVILDRMSLDPLILQPPIARDGAAISEQFTEQTGTVMLYLALMVALIVIVVLIVVNRQISAKDEDGDGPTIDQTMEVATDMAQAPPPPGFDPNSEPPPPPGYDADTAPPPPSDFDPTTPPPPPAGYIPEGEVTSESLPADQTEATAAGATPSQEEYWTDDKLLAQGWTQQQVDIWKKEQAEGGDGTSAASSGAPAEPAEEIPPMEVSSAEESGLPANHPAANYKFSNSVVEDVMEKFGITDKDAFMRHAVLFDGDGNNYLNGKELESAAEHFTSQ</sequence>
<dbReference type="InterPro" id="IPR018247">
    <property type="entry name" value="EF_Hand_1_Ca_BS"/>
</dbReference>
<keyword evidence="2" id="KW-0812">Transmembrane</keyword>
<feature type="region of interest" description="Disordered" evidence="1">
    <location>
        <begin position="1801"/>
        <end position="1841"/>
    </location>
</feature>
<name>A0A075I3A6_9EURY</name>
<evidence type="ECO:0000256" key="1">
    <source>
        <dbReference type="SAM" id="MobiDB-lite"/>
    </source>
</evidence>
<keyword evidence="2" id="KW-0472">Membrane</keyword>
<feature type="compositionally biased region" description="Pro residues" evidence="1">
    <location>
        <begin position="1706"/>
        <end position="1747"/>
    </location>
</feature>
<feature type="compositionally biased region" description="Low complexity" evidence="1">
    <location>
        <begin position="1808"/>
        <end position="1818"/>
    </location>
</feature>
<evidence type="ECO:0000313" key="3">
    <source>
        <dbReference type="EMBL" id="AIF21302.1"/>
    </source>
</evidence>
<accession>A0A075I3A6</accession>